<dbReference type="EC" id="2.7.7.3" evidence="9"/>
<dbReference type="InterPro" id="IPR014729">
    <property type="entry name" value="Rossmann-like_a/b/a_fold"/>
</dbReference>
<dbReference type="Pfam" id="PF01467">
    <property type="entry name" value="CTP_transf_like"/>
    <property type="match status" value="1"/>
</dbReference>
<keyword evidence="4 9" id="KW-0547">Nucleotide-binding</keyword>
<feature type="binding site" evidence="9">
    <location>
        <position position="78"/>
    </location>
    <ligand>
        <name>substrate</name>
    </ligand>
</feature>
<dbReference type="PRINTS" id="PR01020">
    <property type="entry name" value="LPSBIOSNTHSS"/>
</dbReference>
<evidence type="ECO:0000256" key="4">
    <source>
        <dbReference type="ARBA" id="ARBA00022741"/>
    </source>
</evidence>
<comment type="subunit">
    <text evidence="9">Homohexamer.</text>
</comment>
<dbReference type="EMBL" id="JBHTFQ010000006">
    <property type="protein sequence ID" value="MFC7705109.1"/>
    <property type="molecule type" value="Genomic_DNA"/>
</dbReference>
<evidence type="ECO:0000313" key="11">
    <source>
        <dbReference type="EMBL" id="MFC7705109.1"/>
    </source>
</evidence>
<comment type="function">
    <text evidence="9">Reversibly transfers an adenylyl group from ATP to 4'-phosphopantetheine, yielding dephospho-CoA (dPCoA) and pyrophosphate.</text>
</comment>
<comment type="cofactor">
    <cofactor evidence="9">
        <name>Mg(2+)</name>
        <dbReference type="ChEBI" id="CHEBI:18420"/>
    </cofactor>
</comment>
<dbReference type="InterPro" id="IPR001980">
    <property type="entry name" value="PPAT"/>
</dbReference>
<dbReference type="InterPro" id="IPR004821">
    <property type="entry name" value="Cyt_trans-like"/>
</dbReference>
<comment type="similarity">
    <text evidence="9">Belongs to the bacterial CoaD family.</text>
</comment>
<keyword evidence="12" id="KW-1185">Reference proteome</keyword>
<reference evidence="12" key="1">
    <citation type="journal article" date="2019" name="Int. J. Syst. Evol. Microbiol.">
        <title>The Global Catalogue of Microorganisms (GCM) 10K type strain sequencing project: providing services to taxonomists for standard genome sequencing and annotation.</title>
        <authorList>
            <consortium name="The Broad Institute Genomics Platform"/>
            <consortium name="The Broad Institute Genome Sequencing Center for Infectious Disease"/>
            <person name="Wu L."/>
            <person name="Ma J."/>
        </authorList>
    </citation>
    <scope>NUCLEOTIDE SEQUENCE [LARGE SCALE GENOMIC DNA]</scope>
    <source>
        <strain evidence="12">CGMCC 1.12750</strain>
    </source>
</reference>
<proteinExistence type="inferred from homology"/>
<dbReference type="GO" id="GO:0004595">
    <property type="term" value="F:pantetheine-phosphate adenylyltransferase activity"/>
    <property type="evidence" value="ECO:0007669"/>
    <property type="project" value="UniProtKB-EC"/>
</dbReference>
<feature type="binding site" evidence="9">
    <location>
        <position position="9"/>
    </location>
    <ligand>
        <name>substrate</name>
    </ligand>
</feature>
<evidence type="ECO:0000256" key="1">
    <source>
        <dbReference type="ARBA" id="ARBA00022490"/>
    </source>
</evidence>
<evidence type="ECO:0000256" key="3">
    <source>
        <dbReference type="ARBA" id="ARBA00022695"/>
    </source>
</evidence>
<evidence type="ECO:0000256" key="2">
    <source>
        <dbReference type="ARBA" id="ARBA00022679"/>
    </source>
</evidence>
<feature type="binding site" evidence="9">
    <location>
        <position position="103"/>
    </location>
    <ligand>
        <name>ATP</name>
        <dbReference type="ChEBI" id="CHEBI:30616"/>
    </ligand>
</feature>
<dbReference type="RefSeq" id="WP_377404413.1">
    <property type="nucleotide sequence ID" value="NZ_JBHTFQ010000006.1"/>
</dbReference>
<feature type="binding site" evidence="9">
    <location>
        <begin position="128"/>
        <end position="134"/>
    </location>
    <ligand>
        <name>ATP</name>
        <dbReference type="ChEBI" id="CHEBI:30616"/>
    </ligand>
</feature>
<dbReference type="Gene3D" id="3.40.50.620">
    <property type="entry name" value="HUPs"/>
    <property type="match status" value="1"/>
</dbReference>
<dbReference type="CDD" id="cd02163">
    <property type="entry name" value="PPAT"/>
    <property type="match status" value="1"/>
</dbReference>
<evidence type="ECO:0000256" key="9">
    <source>
        <dbReference type="HAMAP-Rule" id="MF_00151"/>
    </source>
</evidence>
<sequence>MRIGLYPGTFDPVTHGHLDIIKRAALLVDRLVIGIAINRDKGPLFSLEERVAMIEAECAALSQATGSEIVAHPFENLLIDCARDVGASVIIRGLRAVADFEYEFQMVGMNRALDSSVETVFLMAEARHQAIASKLVKEIARLGGDVSKFVPAAVDRALRQRFSG</sequence>
<feature type="binding site" evidence="9">
    <location>
        <position position="17"/>
    </location>
    <ligand>
        <name>ATP</name>
        <dbReference type="ChEBI" id="CHEBI:30616"/>
    </ligand>
</feature>
<evidence type="ECO:0000256" key="6">
    <source>
        <dbReference type="ARBA" id="ARBA00022842"/>
    </source>
</evidence>
<keyword evidence="3 9" id="KW-0548">Nucleotidyltransferase</keyword>
<keyword evidence="7 9" id="KW-0173">Coenzyme A biosynthesis</keyword>
<keyword evidence="6 9" id="KW-0460">Magnesium</keyword>
<feature type="binding site" evidence="9">
    <location>
        <position position="41"/>
    </location>
    <ligand>
        <name>substrate</name>
    </ligand>
</feature>
<feature type="binding site" evidence="9">
    <location>
        <begin position="93"/>
        <end position="95"/>
    </location>
    <ligand>
        <name>ATP</name>
        <dbReference type="ChEBI" id="CHEBI:30616"/>
    </ligand>
</feature>
<dbReference type="PANTHER" id="PTHR21342:SF1">
    <property type="entry name" value="PHOSPHOPANTETHEINE ADENYLYLTRANSFERASE"/>
    <property type="match status" value="1"/>
</dbReference>
<dbReference type="PANTHER" id="PTHR21342">
    <property type="entry name" value="PHOSPHOPANTETHEINE ADENYLYLTRANSFERASE"/>
    <property type="match status" value="1"/>
</dbReference>
<protein>
    <recommendedName>
        <fullName evidence="9">Phosphopantetheine adenylyltransferase</fullName>
        <ecNumber evidence="9">2.7.7.3</ecNumber>
    </recommendedName>
    <alternativeName>
        <fullName evidence="9">Dephospho-CoA pyrophosphorylase</fullName>
    </alternativeName>
    <alternativeName>
        <fullName evidence="9">Pantetheine-phosphate adenylyltransferase</fullName>
        <shortName evidence="9">PPAT</shortName>
    </alternativeName>
</protein>
<comment type="caution">
    <text evidence="11">The sequence shown here is derived from an EMBL/GenBank/DDBJ whole genome shotgun (WGS) entry which is preliminary data.</text>
</comment>
<keyword evidence="2 9" id="KW-0808">Transferase</keyword>
<comment type="subcellular location">
    <subcellularLocation>
        <location evidence="9">Cytoplasm</location>
    </subcellularLocation>
</comment>
<evidence type="ECO:0000256" key="5">
    <source>
        <dbReference type="ARBA" id="ARBA00022840"/>
    </source>
</evidence>
<accession>A0ABW2UK88</accession>
<evidence type="ECO:0000313" key="12">
    <source>
        <dbReference type="Proteomes" id="UP001596516"/>
    </source>
</evidence>
<dbReference type="Proteomes" id="UP001596516">
    <property type="component" value="Unassembled WGS sequence"/>
</dbReference>
<organism evidence="11 12">
    <name type="scientific">Plastorhodobacter daqingensis</name>
    <dbReference type="NCBI Taxonomy" id="1387281"/>
    <lineage>
        <taxon>Bacteria</taxon>
        <taxon>Pseudomonadati</taxon>
        <taxon>Pseudomonadota</taxon>
        <taxon>Alphaproteobacteria</taxon>
        <taxon>Rhodobacterales</taxon>
        <taxon>Paracoccaceae</taxon>
        <taxon>Plastorhodobacter</taxon>
    </lineage>
</organism>
<dbReference type="SUPFAM" id="SSF52374">
    <property type="entry name" value="Nucleotidylyl transferase"/>
    <property type="match status" value="1"/>
</dbReference>
<comment type="pathway">
    <text evidence="9">Cofactor biosynthesis; coenzyme A biosynthesis; CoA from (R)-pantothenate: step 4/5.</text>
</comment>
<evidence type="ECO:0000256" key="7">
    <source>
        <dbReference type="ARBA" id="ARBA00022993"/>
    </source>
</evidence>
<dbReference type="NCBIfam" id="TIGR01510">
    <property type="entry name" value="coaD_prev_kdtB"/>
    <property type="match status" value="1"/>
</dbReference>
<keyword evidence="5 9" id="KW-0067">ATP-binding</keyword>
<comment type="catalytic activity">
    <reaction evidence="8 9">
        <text>(R)-4'-phosphopantetheine + ATP + H(+) = 3'-dephospho-CoA + diphosphate</text>
        <dbReference type="Rhea" id="RHEA:19801"/>
        <dbReference type="ChEBI" id="CHEBI:15378"/>
        <dbReference type="ChEBI" id="CHEBI:30616"/>
        <dbReference type="ChEBI" id="CHEBI:33019"/>
        <dbReference type="ChEBI" id="CHEBI:57328"/>
        <dbReference type="ChEBI" id="CHEBI:61723"/>
        <dbReference type="EC" id="2.7.7.3"/>
    </reaction>
</comment>
<name>A0ABW2UK88_9RHOB</name>
<evidence type="ECO:0000256" key="8">
    <source>
        <dbReference type="ARBA" id="ARBA00029346"/>
    </source>
</evidence>
<keyword evidence="1 9" id="KW-0963">Cytoplasm</keyword>
<dbReference type="HAMAP" id="MF_00151">
    <property type="entry name" value="PPAT_bact"/>
    <property type="match status" value="1"/>
</dbReference>
<gene>
    <name evidence="9 11" type="primary">coaD</name>
    <name evidence="11" type="ORF">ACFQXB_12970</name>
</gene>
<feature type="domain" description="Cytidyltransferase-like" evidence="10">
    <location>
        <begin position="5"/>
        <end position="138"/>
    </location>
</feature>
<evidence type="ECO:0000259" key="10">
    <source>
        <dbReference type="Pfam" id="PF01467"/>
    </source>
</evidence>
<feature type="binding site" evidence="9">
    <location>
        <begin position="9"/>
        <end position="10"/>
    </location>
    <ligand>
        <name>ATP</name>
        <dbReference type="ChEBI" id="CHEBI:30616"/>
    </ligand>
</feature>
<dbReference type="NCBIfam" id="TIGR00125">
    <property type="entry name" value="cyt_tran_rel"/>
    <property type="match status" value="1"/>
</dbReference>
<feature type="binding site" evidence="9">
    <location>
        <position position="92"/>
    </location>
    <ligand>
        <name>substrate</name>
    </ligand>
</feature>
<feature type="site" description="Transition state stabilizer" evidence="9">
    <location>
        <position position="17"/>
    </location>
</feature>